<comment type="catalytic activity">
    <reaction evidence="2 18 19">
        <text>(6R)-NADPHX = (6S)-NADPHX</text>
        <dbReference type="Rhea" id="RHEA:32227"/>
        <dbReference type="ChEBI" id="CHEBI:64076"/>
        <dbReference type="ChEBI" id="CHEBI:64077"/>
        <dbReference type="EC" id="5.1.99.6"/>
    </reaction>
</comment>
<dbReference type="PIRSF" id="PIRSF017184">
    <property type="entry name" value="Nnr"/>
    <property type="match status" value="1"/>
</dbReference>
<evidence type="ECO:0000256" key="7">
    <source>
        <dbReference type="ARBA" id="ARBA00022840"/>
    </source>
</evidence>
<dbReference type="GO" id="GO:0005524">
    <property type="term" value="F:ATP binding"/>
    <property type="evidence" value="ECO:0007669"/>
    <property type="project" value="UniProtKB-UniRule"/>
</dbReference>
<feature type="binding site" evidence="18">
    <location>
        <begin position="65"/>
        <end position="69"/>
    </location>
    <ligand>
        <name>(6S)-NADPHX</name>
        <dbReference type="ChEBI" id="CHEBI:64076"/>
    </ligand>
</feature>
<dbReference type="PROSITE" id="PS51385">
    <property type="entry name" value="YJEF_N"/>
    <property type="match status" value="1"/>
</dbReference>
<evidence type="ECO:0000256" key="15">
    <source>
        <dbReference type="ARBA" id="ARBA00048238"/>
    </source>
</evidence>
<evidence type="ECO:0000256" key="17">
    <source>
        <dbReference type="HAMAP-Rule" id="MF_01965"/>
    </source>
</evidence>
<dbReference type="PANTHER" id="PTHR12592:SF0">
    <property type="entry name" value="ATP-DEPENDENT (S)-NAD(P)H-HYDRATE DEHYDRATASE"/>
    <property type="match status" value="1"/>
</dbReference>
<comment type="similarity">
    <text evidence="18">Belongs to the NnrE/AIBP family.</text>
</comment>
<evidence type="ECO:0000256" key="3">
    <source>
        <dbReference type="ARBA" id="ARBA00006001"/>
    </source>
</evidence>
<comment type="catalytic activity">
    <reaction evidence="15 17 19">
        <text>(6S)-NADHX + ADP = AMP + phosphate + NADH + H(+)</text>
        <dbReference type="Rhea" id="RHEA:32223"/>
        <dbReference type="ChEBI" id="CHEBI:15378"/>
        <dbReference type="ChEBI" id="CHEBI:43474"/>
        <dbReference type="ChEBI" id="CHEBI:57945"/>
        <dbReference type="ChEBI" id="CHEBI:64074"/>
        <dbReference type="ChEBI" id="CHEBI:456215"/>
        <dbReference type="ChEBI" id="CHEBI:456216"/>
        <dbReference type="EC" id="4.2.1.136"/>
    </reaction>
</comment>
<feature type="binding site" evidence="17">
    <location>
        <position position="251"/>
    </location>
    <ligand>
        <name>(6S)-NADPHX</name>
        <dbReference type="ChEBI" id="CHEBI:64076"/>
    </ligand>
</feature>
<dbReference type="Pfam" id="PF01256">
    <property type="entry name" value="Carb_kinase"/>
    <property type="match status" value="1"/>
</dbReference>
<evidence type="ECO:0000256" key="11">
    <source>
        <dbReference type="ARBA" id="ARBA00023235"/>
    </source>
</evidence>
<keyword evidence="7 17" id="KW-0067">ATP-binding</keyword>
<dbReference type="GO" id="GO:0046872">
    <property type="term" value="F:metal ion binding"/>
    <property type="evidence" value="ECO:0007669"/>
    <property type="project" value="UniProtKB-UniRule"/>
</dbReference>
<keyword evidence="11 18" id="KW-0413">Isomerase</keyword>
<evidence type="ECO:0000259" key="20">
    <source>
        <dbReference type="PROSITE" id="PS51383"/>
    </source>
</evidence>
<evidence type="ECO:0000256" key="16">
    <source>
        <dbReference type="ARBA" id="ARBA00049209"/>
    </source>
</evidence>
<dbReference type="PANTHER" id="PTHR12592">
    <property type="entry name" value="ATP-DEPENDENT (S)-NAD(P)H-HYDRATE DEHYDRATASE FAMILY MEMBER"/>
    <property type="match status" value="1"/>
</dbReference>
<evidence type="ECO:0000256" key="8">
    <source>
        <dbReference type="ARBA" id="ARBA00022857"/>
    </source>
</evidence>
<dbReference type="OrthoDB" id="9806925at2"/>
<comment type="similarity">
    <text evidence="17">Belongs to the NnrD/CARKD family.</text>
</comment>
<feature type="binding site" evidence="17">
    <location>
        <position position="417"/>
    </location>
    <ligand>
        <name>AMP</name>
        <dbReference type="ChEBI" id="CHEBI:456215"/>
    </ligand>
</feature>
<comment type="caution">
    <text evidence="18">Lacks conserved residue(s) required for the propagation of feature annotation.</text>
</comment>
<proteinExistence type="inferred from homology"/>
<comment type="similarity">
    <text evidence="4 19">In the C-terminal section; belongs to the NnrD/CARKD family.</text>
</comment>
<gene>
    <name evidence="17" type="primary">nnrD</name>
    <name evidence="18" type="synonym">nnrE</name>
    <name evidence="22" type="ORF">F1189_02040</name>
</gene>
<feature type="domain" description="YjeF N-terminal" evidence="21">
    <location>
        <begin position="19"/>
        <end position="209"/>
    </location>
</feature>
<evidence type="ECO:0000256" key="1">
    <source>
        <dbReference type="ARBA" id="ARBA00000013"/>
    </source>
</evidence>
<dbReference type="AlphaFoldDB" id="A0A5M6J495"/>
<comment type="function">
    <text evidence="18">Catalyzes the epimerization of the S- and R-forms of NAD(P)HX, a damaged form of NAD(P)H that is a result of enzymatic or heat-dependent hydration. This is a prerequisite for the S-specific NAD(P)H-hydrate dehydratase to allow the repair of both epimers of NAD(P)HX.</text>
</comment>
<dbReference type="Pfam" id="PF03853">
    <property type="entry name" value="YjeF_N"/>
    <property type="match status" value="1"/>
</dbReference>
<dbReference type="EC" id="4.2.1.136" evidence="19"/>
<dbReference type="PROSITE" id="PS51383">
    <property type="entry name" value="YJEF_C_3"/>
    <property type="match status" value="1"/>
</dbReference>
<dbReference type="EC" id="5.1.99.6" evidence="19"/>
<evidence type="ECO:0000256" key="12">
    <source>
        <dbReference type="ARBA" id="ARBA00023239"/>
    </source>
</evidence>
<feature type="binding site" evidence="18">
    <location>
        <position position="155"/>
    </location>
    <ligand>
        <name>K(+)</name>
        <dbReference type="ChEBI" id="CHEBI:29103"/>
    </ligand>
</feature>
<organism evidence="22 23">
    <name type="scientific">Rhodovastum atsumiense</name>
    <dbReference type="NCBI Taxonomy" id="504468"/>
    <lineage>
        <taxon>Bacteria</taxon>
        <taxon>Pseudomonadati</taxon>
        <taxon>Pseudomonadota</taxon>
        <taxon>Alphaproteobacteria</taxon>
        <taxon>Acetobacterales</taxon>
        <taxon>Acetobacteraceae</taxon>
        <taxon>Rhodovastum</taxon>
    </lineage>
</organism>
<evidence type="ECO:0000256" key="19">
    <source>
        <dbReference type="PIRNR" id="PIRNR017184"/>
    </source>
</evidence>
<evidence type="ECO:0000313" key="22">
    <source>
        <dbReference type="EMBL" id="KAA5614388.1"/>
    </source>
</evidence>
<dbReference type="SUPFAM" id="SSF53613">
    <property type="entry name" value="Ribokinase-like"/>
    <property type="match status" value="1"/>
</dbReference>
<dbReference type="RefSeq" id="WP_150038884.1">
    <property type="nucleotide sequence ID" value="NZ_OW485601.1"/>
</dbReference>
<keyword evidence="9 18" id="KW-0630">Potassium</keyword>
<dbReference type="HAMAP" id="MF_01965">
    <property type="entry name" value="NADHX_dehydratase"/>
    <property type="match status" value="1"/>
</dbReference>
<evidence type="ECO:0000256" key="4">
    <source>
        <dbReference type="ARBA" id="ARBA00009524"/>
    </source>
</evidence>
<evidence type="ECO:0000256" key="13">
    <source>
        <dbReference type="ARBA" id="ARBA00023268"/>
    </source>
</evidence>
<keyword evidence="8 17" id="KW-0521">NADP</keyword>
<evidence type="ECO:0000256" key="18">
    <source>
        <dbReference type="HAMAP-Rule" id="MF_01966"/>
    </source>
</evidence>
<feature type="binding site" evidence="17">
    <location>
        <position position="418"/>
    </location>
    <ligand>
        <name>(6S)-NADPHX</name>
        <dbReference type="ChEBI" id="CHEBI:64076"/>
    </ligand>
</feature>
<comment type="subunit">
    <text evidence="17">Homotetramer.</text>
</comment>
<keyword evidence="10 17" id="KW-0520">NAD</keyword>
<dbReference type="InterPro" id="IPR029056">
    <property type="entry name" value="Ribokinase-like"/>
</dbReference>
<dbReference type="InterPro" id="IPR017953">
    <property type="entry name" value="Carbohydrate_kinase_pred_CS"/>
</dbReference>
<dbReference type="Gene3D" id="3.40.50.10260">
    <property type="entry name" value="YjeF N-terminal domain"/>
    <property type="match status" value="1"/>
</dbReference>
<dbReference type="NCBIfam" id="TIGR00196">
    <property type="entry name" value="yjeF_cterm"/>
    <property type="match status" value="1"/>
</dbReference>
<dbReference type="Proteomes" id="UP000325255">
    <property type="component" value="Unassembled WGS sequence"/>
</dbReference>
<feature type="binding site" evidence="18">
    <location>
        <position position="152"/>
    </location>
    <ligand>
        <name>(6S)-NADPHX</name>
        <dbReference type="ChEBI" id="CHEBI:64076"/>
    </ligand>
</feature>
<dbReference type="InterPro" id="IPR000631">
    <property type="entry name" value="CARKD"/>
</dbReference>
<dbReference type="Gene3D" id="3.40.1190.20">
    <property type="match status" value="1"/>
</dbReference>
<evidence type="ECO:0000256" key="10">
    <source>
        <dbReference type="ARBA" id="ARBA00023027"/>
    </source>
</evidence>
<comment type="function">
    <text evidence="17">Catalyzes the dehydration of the S-form of NAD(P)HX at the expense of ADP, which is converted to AMP. Together with NAD(P)HX epimerase, which catalyzes the epimerization of the S- and R-forms, the enzyme allows the repair of both epimers of NAD(P)HX, a damaged form of NAD(P)H that is a result of enzymatic or heat-dependent hydration.</text>
</comment>
<keyword evidence="5 18" id="KW-0479">Metal-binding</keyword>
<feature type="binding site" evidence="17">
    <location>
        <position position="309"/>
    </location>
    <ligand>
        <name>(6S)-NADPHX</name>
        <dbReference type="ChEBI" id="CHEBI:64076"/>
    </ligand>
</feature>
<dbReference type="EMBL" id="VWPK01000002">
    <property type="protein sequence ID" value="KAA5614388.1"/>
    <property type="molecule type" value="Genomic_DNA"/>
</dbReference>
<reference evidence="22 23" key="1">
    <citation type="submission" date="2019-09" db="EMBL/GenBank/DDBJ databases">
        <title>Genome sequence of Rhodovastum atsumiense, a diverse member of the Acetobacteraceae family of non-sulfur purple photosynthetic bacteria.</title>
        <authorList>
            <person name="Meyer T."/>
            <person name="Kyndt J."/>
        </authorList>
    </citation>
    <scope>NUCLEOTIDE SEQUENCE [LARGE SCALE GENOMIC DNA]</scope>
    <source>
        <strain evidence="22 23">DSM 21279</strain>
    </source>
</reference>
<evidence type="ECO:0000256" key="6">
    <source>
        <dbReference type="ARBA" id="ARBA00022741"/>
    </source>
</evidence>
<comment type="function">
    <text evidence="14 19">Bifunctional enzyme that catalyzes the epimerization of the S- and R-forms of NAD(P)HX and the dehydration of the S-form of NAD(P)HX at the expense of ADP, which is converted to AMP. This allows the repair of both epimers of NAD(P)HX, a damaged form of NAD(P)H that is a result of enzymatic or heat-dependent hydration.</text>
</comment>
<dbReference type="NCBIfam" id="TIGR00197">
    <property type="entry name" value="yjeF_nterm"/>
    <property type="match status" value="1"/>
</dbReference>
<dbReference type="PROSITE" id="PS01050">
    <property type="entry name" value="YJEF_C_2"/>
    <property type="match status" value="1"/>
</dbReference>
<evidence type="ECO:0000313" key="23">
    <source>
        <dbReference type="Proteomes" id="UP000325255"/>
    </source>
</evidence>
<name>A0A5M6J495_9PROT</name>
<accession>A0A5M6J495</accession>
<feature type="binding site" evidence="17">
    <location>
        <position position="355"/>
    </location>
    <ligand>
        <name>(6S)-NADPHX</name>
        <dbReference type="ChEBI" id="CHEBI:64076"/>
    </ligand>
</feature>
<dbReference type="GO" id="GO:0046496">
    <property type="term" value="P:nicotinamide nucleotide metabolic process"/>
    <property type="evidence" value="ECO:0007669"/>
    <property type="project" value="UniProtKB-UniRule"/>
</dbReference>
<evidence type="ECO:0000256" key="14">
    <source>
        <dbReference type="ARBA" id="ARBA00025153"/>
    </source>
</evidence>
<feature type="domain" description="YjeF C-terminal" evidence="20">
    <location>
        <begin position="217"/>
        <end position="472"/>
    </location>
</feature>
<evidence type="ECO:0000259" key="21">
    <source>
        <dbReference type="PROSITE" id="PS51385"/>
    </source>
</evidence>
<comment type="catalytic activity">
    <reaction evidence="1 18 19">
        <text>(6R)-NADHX = (6S)-NADHX</text>
        <dbReference type="Rhea" id="RHEA:32215"/>
        <dbReference type="ChEBI" id="CHEBI:64074"/>
        <dbReference type="ChEBI" id="CHEBI:64075"/>
        <dbReference type="EC" id="5.1.99.6"/>
    </reaction>
</comment>
<comment type="caution">
    <text evidence="22">The sequence shown here is derived from an EMBL/GenBank/DDBJ whole genome shotgun (WGS) entry which is preliminary data.</text>
</comment>
<dbReference type="SUPFAM" id="SSF64153">
    <property type="entry name" value="YjeF N-terminal domain-like"/>
    <property type="match status" value="1"/>
</dbReference>
<keyword evidence="23" id="KW-1185">Reference proteome</keyword>
<keyword evidence="13" id="KW-0511">Multifunctional enzyme</keyword>
<keyword evidence="6 17" id="KW-0547">Nucleotide-binding</keyword>
<evidence type="ECO:0000256" key="9">
    <source>
        <dbReference type="ARBA" id="ARBA00022958"/>
    </source>
</evidence>
<comment type="catalytic activity">
    <reaction evidence="16 17 19">
        <text>(6S)-NADPHX + ADP = AMP + phosphate + NADPH + H(+)</text>
        <dbReference type="Rhea" id="RHEA:32235"/>
        <dbReference type="ChEBI" id="CHEBI:15378"/>
        <dbReference type="ChEBI" id="CHEBI:43474"/>
        <dbReference type="ChEBI" id="CHEBI:57783"/>
        <dbReference type="ChEBI" id="CHEBI:64076"/>
        <dbReference type="ChEBI" id="CHEBI:456215"/>
        <dbReference type="ChEBI" id="CHEBI:456216"/>
        <dbReference type="EC" id="4.2.1.136"/>
    </reaction>
</comment>
<evidence type="ECO:0000256" key="2">
    <source>
        <dbReference type="ARBA" id="ARBA00000909"/>
    </source>
</evidence>
<dbReference type="GO" id="GO:0052855">
    <property type="term" value="F:ADP-dependent NAD(P)H-hydrate dehydratase activity"/>
    <property type="evidence" value="ECO:0007669"/>
    <property type="project" value="UniProtKB-UniRule"/>
</dbReference>
<protein>
    <recommendedName>
        <fullName evidence="19">Bifunctional NAD(P)H-hydrate repair enzyme</fullName>
    </recommendedName>
    <alternativeName>
        <fullName evidence="19">Nicotinamide nucleotide repair protein</fullName>
    </alternativeName>
    <domain>
        <recommendedName>
            <fullName evidence="19">ADP-dependent (S)-NAD(P)H-hydrate dehydratase</fullName>
            <ecNumber evidence="19">4.2.1.136</ecNumber>
        </recommendedName>
        <alternativeName>
            <fullName evidence="19">ADP-dependent NAD(P)HX dehydratase</fullName>
        </alternativeName>
    </domain>
    <domain>
        <recommendedName>
            <fullName evidence="19">NAD(P)H-hydrate epimerase</fullName>
            <ecNumber evidence="19">5.1.99.6</ecNumber>
        </recommendedName>
    </domain>
</protein>
<dbReference type="GO" id="GO:0052856">
    <property type="term" value="F:NAD(P)HX epimerase activity"/>
    <property type="evidence" value="ECO:0007669"/>
    <property type="project" value="UniProtKB-UniRule"/>
</dbReference>
<evidence type="ECO:0000256" key="5">
    <source>
        <dbReference type="ARBA" id="ARBA00022723"/>
    </source>
</evidence>
<keyword evidence="12 17" id="KW-0456">Lyase</keyword>
<feature type="binding site" evidence="18">
    <location>
        <position position="123"/>
    </location>
    <ligand>
        <name>K(+)</name>
        <dbReference type="ChEBI" id="CHEBI:29103"/>
    </ligand>
</feature>
<comment type="cofactor">
    <cofactor evidence="17">
        <name>Mg(2+)</name>
        <dbReference type="ChEBI" id="CHEBI:18420"/>
    </cofactor>
</comment>
<dbReference type="InterPro" id="IPR004443">
    <property type="entry name" value="YjeF_N_dom"/>
</dbReference>
<feature type="binding site" evidence="18">
    <location>
        <position position="66"/>
    </location>
    <ligand>
        <name>K(+)</name>
        <dbReference type="ChEBI" id="CHEBI:29103"/>
    </ligand>
</feature>
<feature type="binding site" evidence="18">
    <location>
        <begin position="127"/>
        <end position="133"/>
    </location>
    <ligand>
        <name>(6S)-NADPHX</name>
        <dbReference type="ChEBI" id="CHEBI:64076"/>
    </ligand>
</feature>
<comment type="cofactor">
    <cofactor evidence="18 19">
        <name>K(+)</name>
        <dbReference type="ChEBI" id="CHEBI:29103"/>
    </cofactor>
    <text evidence="18 19">Binds 1 potassium ion per subunit.</text>
</comment>
<dbReference type="InterPro" id="IPR036652">
    <property type="entry name" value="YjeF_N_dom_sf"/>
</dbReference>
<feature type="binding site" evidence="17">
    <location>
        <begin position="388"/>
        <end position="392"/>
    </location>
    <ligand>
        <name>AMP</name>
        <dbReference type="ChEBI" id="CHEBI:456215"/>
    </ligand>
</feature>
<dbReference type="CDD" id="cd01171">
    <property type="entry name" value="YXKO-related"/>
    <property type="match status" value="1"/>
</dbReference>
<dbReference type="InterPro" id="IPR030677">
    <property type="entry name" value="Nnr"/>
</dbReference>
<comment type="similarity">
    <text evidence="3 19">In the N-terminal section; belongs to the NnrE/AIBP family.</text>
</comment>
<sequence length="476" mass="47730">MPFHPTAFTPLDLLTPAETAAADRAAVALGRPVAWLMENAGRAVARAVRARLRPCRTLVLCGPGNNGGDGYVAARYLAAAGWPVGVAALAPAKGEAAAAAARWRGPVTAFTAAEAARAELVIDAVFGAGLARPLDPAVAEVLRAARRLVAVDVPSGLDGATGTVRGFAPQAVLTVTFFRLKPGHLLLPGRALCGETVLADIGLPAAALAAAPPRAFRNAPGLWTVPSSGAEDHKYSRGHVTVLGGAVMTGAARLAAAAARRAGAGMVTIAATGSAAVYRAGEPGLIVDERPLATLLQDSRRTAWVCGPGLGAETARSLLPALLPTGRQVVVDADALTICAGQPEHLRGASVLTPHAGEFARVFGPPGEDRPAAVRAAAARTGAVVLLKGADTLVAAPDGRVAINDNAPPWLATAGAGDVLAGIIAALLAQGMPAWEATCAAAWAHGRAAALAGPGLIAEDLAPLLPRALAEARGGG</sequence>
<dbReference type="GO" id="GO:0110051">
    <property type="term" value="P:metabolite repair"/>
    <property type="evidence" value="ECO:0007669"/>
    <property type="project" value="TreeGrafter"/>
</dbReference>
<dbReference type="HAMAP" id="MF_01966">
    <property type="entry name" value="NADHX_epimerase"/>
    <property type="match status" value="1"/>
</dbReference>